<feature type="domain" description="SnoaL-like" evidence="1">
    <location>
        <begin position="13"/>
        <end position="112"/>
    </location>
</feature>
<evidence type="ECO:0000313" key="2">
    <source>
        <dbReference type="EMBL" id="CUH41715.1"/>
    </source>
</evidence>
<dbReference type="Proteomes" id="UP000050786">
    <property type="component" value="Unassembled WGS sequence"/>
</dbReference>
<sequence length="131" mass="14765">MASFRDMLNNLARDYAIAWSSGDPNAVANFFAPDGQITINRGEPIVGRAAVAEMARGFYADFPDLEVRCDMLRWAGSHAIFVWTLEGHHSETGNHVVTRGWEEWELTADNKVQTSLGWFDADDYQRQIDGQ</sequence>
<dbReference type="AlphaFoldDB" id="A0A0P1E1A7"/>
<dbReference type="Gene3D" id="3.10.450.50">
    <property type="match status" value="1"/>
</dbReference>
<dbReference type="Pfam" id="PF12680">
    <property type="entry name" value="SnoaL_2"/>
    <property type="match status" value="1"/>
</dbReference>
<dbReference type="InterPro" id="IPR032710">
    <property type="entry name" value="NTF2-like_dom_sf"/>
</dbReference>
<dbReference type="GO" id="GO:0016853">
    <property type="term" value="F:isomerase activity"/>
    <property type="evidence" value="ECO:0007669"/>
    <property type="project" value="UniProtKB-KW"/>
</dbReference>
<dbReference type="SUPFAM" id="SSF54427">
    <property type="entry name" value="NTF2-like"/>
    <property type="match status" value="1"/>
</dbReference>
<accession>A0A0P1E1A7</accession>
<proteinExistence type="predicted"/>
<reference evidence="3" key="1">
    <citation type="submission" date="2015-09" db="EMBL/GenBank/DDBJ databases">
        <authorList>
            <person name="Rodrigo-Torres L."/>
            <person name="Arahal D.R."/>
        </authorList>
    </citation>
    <scope>NUCLEOTIDE SEQUENCE [LARGE SCALE GENOMIC DNA]</scope>
    <source>
        <strain evidence="3">CECT 4293</strain>
    </source>
</reference>
<keyword evidence="2" id="KW-0413">Isomerase</keyword>
<protein>
    <submittedName>
        <fullName evidence="2">Ketosteroid isomerase-related protein</fullName>
    </submittedName>
</protein>
<dbReference type="NCBIfam" id="TIGR02246">
    <property type="entry name" value="SgcJ/EcaC family oxidoreductase"/>
    <property type="match status" value="1"/>
</dbReference>
<name>A0A0P1E1A7_9RHOB</name>
<dbReference type="EMBL" id="CYPS01000008">
    <property type="protein sequence ID" value="CUH41715.1"/>
    <property type="molecule type" value="Genomic_DNA"/>
</dbReference>
<organism evidence="2 3">
    <name type="scientific">Ruegeria atlantica</name>
    <dbReference type="NCBI Taxonomy" id="81569"/>
    <lineage>
        <taxon>Bacteria</taxon>
        <taxon>Pseudomonadati</taxon>
        <taxon>Pseudomonadota</taxon>
        <taxon>Alphaproteobacteria</taxon>
        <taxon>Rhodobacterales</taxon>
        <taxon>Roseobacteraceae</taxon>
        <taxon>Ruegeria</taxon>
    </lineage>
</organism>
<dbReference type="InterPro" id="IPR037401">
    <property type="entry name" value="SnoaL-like"/>
</dbReference>
<dbReference type="RefSeq" id="WP_058271791.1">
    <property type="nucleotide sequence ID" value="NZ_CYPS01000008.1"/>
</dbReference>
<keyword evidence="3" id="KW-1185">Reference proteome</keyword>
<evidence type="ECO:0000313" key="3">
    <source>
        <dbReference type="Proteomes" id="UP000050786"/>
    </source>
</evidence>
<dbReference type="InterPro" id="IPR011944">
    <property type="entry name" value="Steroid_delta5-4_isomerase"/>
</dbReference>
<evidence type="ECO:0000259" key="1">
    <source>
        <dbReference type="Pfam" id="PF12680"/>
    </source>
</evidence>
<gene>
    <name evidence="2" type="ORF">RUM4293_00596</name>
</gene>